<dbReference type="PANTHER" id="PTHR34502">
    <property type="entry name" value="DUF6594 DOMAIN-CONTAINING PROTEIN-RELATED"/>
    <property type="match status" value="1"/>
</dbReference>
<evidence type="ECO:0000313" key="4">
    <source>
        <dbReference type="EMBL" id="PMD27935.1"/>
    </source>
</evidence>
<feature type="transmembrane region" description="Helical" evidence="2">
    <location>
        <begin position="374"/>
        <end position="393"/>
    </location>
</feature>
<protein>
    <recommendedName>
        <fullName evidence="3">DUF6594 domain-containing protein</fullName>
    </recommendedName>
</protein>
<feature type="compositionally biased region" description="Basic and acidic residues" evidence="1">
    <location>
        <begin position="48"/>
        <end position="61"/>
    </location>
</feature>
<feature type="compositionally biased region" description="Low complexity" evidence="1">
    <location>
        <begin position="7"/>
        <end position="18"/>
    </location>
</feature>
<keyword evidence="2" id="KW-1133">Transmembrane helix</keyword>
<keyword evidence="2" id="KW-0472">Membrane</keyword>
<reference evidence="4 5" key="1">
    <citation type="submission" date="2016-05" db="EMBL/GenBank/DDBJ databases">
        <title>A degradative enzymes factory behind the ericoid mycorrhizal symbiosis.</title>
        <authorList>
            <consortium name="DOE Joint Genome Institute"/>
            <person name="Martino E."/>
            <person name="Morin E."/>
            <person name="Grelet G."/>
            <person name="Kuo A."/>
            <person name="Kohler A."/>
            <person name="Daghino S."/>
            <person name="Barry K."/>
            <person name="Choi C."/>
            <person name="Cichocki N."/>
            <person name="Clum A."/>
            <person name="Copeland A."/>
            <person name="Hainaut M."/>
            <person name="Haridas S."/>
            <person name="Labutti K."/>
            <person name="Lindquist E."/>
            <person name="Lipzen A."/>
            <person name="Khouja H.-R."/>
            <person name="Murat C."/>
            <person name="Ohm R."/>
            <person name="Olson A."/>
            <person name="Spatafora J."/>
            <person name="Veneault-Fourrey C."/>
            <person name="Henrissat B."/>
            <person name="Grigoriev I."/>
            <person name="Martin F."/>
            <person name="Perotto S."/>
        </authorList>
    </citation>
    <scope>NUCLEOTIDE SEQUENCE [LARGE SCALE GENOMIC DNA]</scope>
    <source>
        <strain evidence="4 5">UAMH 7357</strain>
    </source>
</reference>
<dbReference type="EMBL" id="KZ613465">
    <property type="protein sequence ID" value="PMD27935.1"/>
    <property type="molecule type" value="Genomic_DNA"/>
</dbReference>
<dbReference type="Pfam" id="PF20237">
    <property type="entry name" value="DUF6594"/>
    <property type="match status" value="1"/>
</dbReference>
<proteinExistence type="predicted"/>
<sequence length="454" mass="51813">MDGPILTRAATAPAPVTPSFALPPMPRVYAKDDNSAERGSQVALQNMQRHELRQRQHHEPVDSDDGSATIGQNLTPTSRDEQEEIEEEAGPAQHNMFADFRHPFGKLRRQPLSEIGKEESIAAKRKVEYNKIRPNMLEKDHIAGLPRLAAYQDSNPSFCMFRRFGPVAARILLVKEIELEKLVTNLNQLDEADSKDPEKRYRLRSTDFYEGCDPKQRKLMKEIEIKFKDYYDFLLKYVDVRDLSTVNARHHRSVHTWMIDNRPLFEDEEAFIYSVDDFIMARRSSSQGSLHGSKIAEQLEDWIAKQPRSGFRSWLHGWVKGGRERSRTSNPYVHHYSSSRLGIVAKVVASAVAFGVLLIPVFILYLTNLSREKMAVIVGSFVLMFMVSISVLADVTAHDLFIGIAAPLRGCDGKVEMIRELNRWSGFAAKCEKLCTRISRINVVVLERRLESEL</sequence>
<feature type="transmembrane region" description="Helical" evidence="2">
    <location>
        <begin position="347"/>
        <end position="367"/>
    </location>
</feature>
<dbReference type="AlphaFoldDB" id="A0A2J6QNT9"/>
<evidence type="ECO:0000256" key="1">
    <source>
        <dbReference type="SAM" id="MobiDB-lite"/>
    </source>
</evidence>
<name>A0A2J6QNT9_9HELO</name>
<evidence type="ECO:0000256" key="2">
    <source>
        <dbReference type="SAM" id="Phobius"/>
    </source>
</evidence>
<organism evidence="4 5">
    <name type="scientific">Hyaloscypha hepaticicola</name>
    <dbReference type="NCBI Taxonomy" id="2082293"/>
    <lineage>
        <taxon>Eukaryota</taxon>
        <taxon>Fungi</taxon>
        <taxon>Dikarya</taxon>
        <taxon>Ascomycota</taxon>
        <taxon>Pezizomycotina</taxon>
        <taxon>Leotiomycetes</taxon>
        <taxon>Helotiales</taxon>
        <taxon>Hyaloscyphaceae</taxon>
        <taxon>Hyaloscypha</taxon>
    </lineage>
</organism>
<accession>A0A2J6QNT9</accession>
<feature type="region of interest" description="Disordered" evidence="1">
    <location>
        <begin position="1"/>
        <end position="94"/>
    </location>
</feature>
<keyword evidence="5" id="KW-1185">Reference proteome</keyword>
<dbReference type="OrthoDB" id="3533814at2759"/>
<keyword evidence="2" id="KW-0812">Transmembrane</keyword>
<evidence type="ECO:0000313" key="5">
    <source>
        <dbReference type="Proteomes" id="UP000235672"/>
    </source>
</evidence>
<feature type="domain" description="DUF6594" evidence="3">
    <location>
        <begin position="146"/>
        <end position="406"/>
    </location>
</feature>
<dbReference type="InterPro" id="IPR046529">
    <property type="entry name" value="DUF6594"/>
</dbReference>
<dbReference type="Proteomes" id="UP000235672">
    <property type="component" value="Unassembled WGS sequence"/>
</dbReference>
<gene>
    <name evidence="4" type="ORF">NA56DRAFT_653732</name>
</gene>
<evidence type="ECO:0000259" key="3">
    <source>
        <dbReference type="Pfam" id="PF20237"/>
    </source>
</evidence>
<dbReference type="PANTHER" id="PTHR34502:SF3">
    <property type="entry name" value="DUF6594 DOMAIN-CONTAINING PROTEIN"/>
    <property type="match status" value="1"/>
</dbReference>